<dbReference type="PANTHER" id="PTHR30632:SF11">
    <property type="entry name" value="BLR4797 PROTEIN"/>
    <property type="match status" value="1"/>
</dbReference>
<evidence type="ECO:0000256" key="1">
    <source>
        <dbReference type="SAM" id="SignalP"/>
    </source>
</evidence>
<dbReference type="GO" id="GO:0015689">
    <property type="term" value="P:molybdate ion transport"/>
    <property type="evidence" value="ECO:0007669"/>
    <property type="project" value="TreeGrafter"/>
</dbReference>
<proteinExistence type="predicted"/>
<evidence type="ECO:0000313" key="3">
    <source>
        <dbReference type="Proteomes" id="UP000318431"/>
    </source>
</evidence>
<organism evidence="2 3">
    <name type="scientific">Pseudoduganella lurida</name>
    <dbReference type="NCBI Taxonomy" id="1036180"/>
    <lineage>
        <taxon>Bacteria</taxon>
        <taxon>Pseudomonadati</taxon>
        <taxon>Pseudomonadota</taxon>
        <taxon>Betaproteobacteria</taxon>
        <taxon>Burkholderiales</taxon>
        <taxon>Oxalobacteraceae</taxon>
        <taxon>Telluria group</taxon>
        <taxon>Pseudoduganella</taxon>
    </lineage>
</organism>
<keyword evidence="1" id="KW-0732">Signal</keyword>
<dbReference type="PANTHER" id="PTHR30632">
    <property type="entry name" value="MOLYBDATE-BINDING PERIPLASMIC PROTEIN"/>
    <property type="match status" value="1"/>
</dbReference>
<sequence>MNTPAMPIDTKKTGRAMRPHTLRHAAIATLAALALAAGGAASATELHVVSSGGFAQAYKDLAGAYERSSGDHLVSEWGPSMGATKNAIPARLARGEPVDVVIMVGDALDKLMAEGRLEPGSKVSLANSPIACAVRHGAARPDISSVAGLRAAFLGARHVAYSDSASGEYIKRELMDKLGIRQQMEGKAAQIPATPVGEIIAHGDADFGCQQRSELQPVEGIDIVGLLPPAVQLQTEFAGALVRGSGHQEAGRALLRFLAAPANAGAIEATGLQPVAATH</sequence>
<feature type="signal peptide" evidence="1">
    <location>
        <begin position="1"/>
        <end position="43"/>
    </location>
</feature>
<feature type="chain" id="PRO_5022055953" evidence="1">
    <location>
        <begin position="44"/>
        <end position="279"/>
    </location>
</feature>
<reference evidence="2 3" key="1">
    <citation type="journal article" date="2015" name="Stand. Genomic Sci.">
        <title>Genomic Encyclopedia of Bacterial and Archaeal Type Strains, Phase III: the genomes of soil and plant-associated and newly described type strains.</title>
        <authorList>
            <person name="Whitman W.B."/>
            <person name="Woyke T."/>
            <person name="Klenk H.P."/>
            <person name="Zhou Y."/>
            <person name="Lilburn T.G."/>
            <person name="Beck B.J."/>
            <person name="De Vos P."/>
            <person name="Vandamme P."/>
            <person name="Eisen J.A."/>
            <person name="Garrity G."/>
            <person name="Hugenholtz P."/>
            <person name="Kyrpides N.C."/>
        </authorList>
    </citation>
    <scope>NUCLEOTIDE SEQUENCE [LARGE SCALE GENOMIC DNA]</scope>
    <source>
        <strain evidence="2 3">CGMCC 1.10822</strain>
    </source>
</reference>
<protein>
    <submittedName>
        <fullName evidence="2">Molybdate transport system substrate-binding protein</fullName>
    </submittedName>
</protein>
<dbReference type="AlphaFoldDB" id="A0A562REF6"/>
<evidence type="ECO:0000313" key="2">
    <source>
        <dbReference type="EMBL" id="TWI67449.1"/>
    </source>
</evidence>
<dbReference type="Proteomes" id="UP000318431">
    <property type="component" value="Unassembled WGS sequence"/>
</dbReference>
<dbReference type="SUPFAM" id="SSF53850">
    <property type="entry name" value="Periplasmic binding protein-like II"/>
    <property type="match status" value="1"/>
</dbReference>
<dbReference type="Pfam" id="PF13531">
    <property type="entry name" value="SBP_bac_11"/>
    <property type="match status" value="1"/>
</dbReference>
<name>A0A562REF6_9BURK</name>
<keyword evidence="3" id="KW-1185">Reference proteome</keyword>
<comment type="caution">
    <text evidence="2">The sequence shown here is derived from an EMBL/GenBank/DDBJ whole genome shotgun (WGS) entry which is preliminary data.</text>
</comment>
<gene>
    <name evidence="2" type="ORF">IP91_01562</name>
</gene>
<dbReference type="InterPro" id="IPR050682">
    <property type="entry name" value="ModA/WtpA"/>
</dbReference>
<accession>A0A562REF6</accession>
<dbReference type="Gene3D" id="3.40.190.10">
    <property type="entry name" value="Periplasmic binding protein-like II"/>
    <property type="match status" value="2"/>
</dbReference>
<dbReference type="GO" id="GO:0030973">
    <property type="term" value="F:molybdate ion binding"/>
    <property type="evidence" value="ECO:0007669"/>
    <property type="project" value="TreeGrafter"/>
</dbReference>
<dbReference type="EMBL" id="VLLB01000002">
    <property type="protein sequence ID" value="TWI67449.1"/>
    <property type="molecule type" value="Genomic_DNA"/>
</dbReference>